<dbReference type="EMBL" id="NESQ01000195">
    <property type="protein sequence ID" value="PUU76239.1"/>
    <property type="molecule type" value="Genomic_DNA"/>
</dbReference>
<gene>
    <name evidence="1" type="ORF">B9Z19DRAFT_1130017</name>
</gene>
<protein>
    <submittedName>
        <fullName evidence="1">Uncharacterized protein</fullName>
    </submittedName>
</protein>
<organism evidence="1 2">
    <name type="scientific">Tuber borchii</name>
    <name type="common">White truffle</name>
    <dbReference type="NCBI Taxonomy" id="42251"/>
    <lineage>
        <taxon>Eukaryota</taxon>
        <taxon>Fungi</taxon>
        <taxon>Dikarya</taxon>
        <taxon>Ascomycota</taxon>
        <taxon>Pezizomycotina</taxon>
        <taxon>Pezizomycetes</taxon>
        <taxon>Pezizales</taxon>
        <taxon>Tuberaceae</taxon>
        <taxon>Tuber</taxon>
    </lineage>
</organism>
<comment type="caution">
    <text evidence="1">The sequence shown here is derived from an EMBL/GenBank/DDBJ whole genome shotgun (WGS) entry which is preliminary data.</text>
</comment>
<keyword evidence="2" id="KW-1185">Reference proteome</keyword>
<dbReference type="AlphaFoldDB" id="A0A2T6ZL74"/>
<evidence type="ECO:0000313" key="2">
    <source>
        <dbReference type="Proteomes" id="UP000244722"/>
    </source>
</evidence>
<evidence type="ECO:0000313" key="1">
    <source>
        <dbReference type="EMBL" id="PUU76239.1"/>
    </source>
</evidence>
<dbReference type="Proteomes" id="UP000244722">
    <property type="component" value="Unassembled WGS sequence"/>
</dbReference>
<proteinExistence type="predicted"/>
<reference evidence="1 2" key="1">
    <citation type="submission" date="2017-04" db="EMBL/GenBank/DDBJ databases">
        <title>Draft genome sequence of Tuber borchii Vittad., a whitish edible truffle.</title>
        <authorList>
            <consortium name="DOE Joint Genome Institute"/>
            <person name="Murat C."/>
            <person name="Kuo A."/>
            <person name="Barry K.W."/>
            <person name="Clum A."/>
            <person name="Dockter R.B."/>
            <person name="Fauchery L."/>
            <person name="Iotti M."/>
            <person name="Kohler A."/>
            <person name="Labutti K."/>
            <person name="Lindquist E.A."/>
            <person name="Lipzen A."/>
            <person name="Ohm R.A."/>
            <person name="Wang M."/>
            <person name="Grigoriev I.V."/>
            <person name="Zambonelli A."/>
            <person name="Martin F.M."/>
        </authorList>
    </citation>
    <scope>NUCLEOTIDE SEQUENCE [LARGE SCALE GENOMIC DNA]</scope>
    <source>
        <strain evidence="1 2">Tbo3840</strain>
    </source>
</reference>
<sequence>MTSLQSPFTPQTFGSKSRSLFPIGKFNLPLVAGEHSVYKSQQMLKKIDEEVMVSKEGFMQRSRTTLEKVVNRKKGVE</sequence>
<accession>A0A2T6ZL74</accession>
<name>A0A2T6ZL74_TUBBO</name>